<reference evidence="1 2" key="1">
    <citation type="journal article" date="2014" name="Genome Announc.">
        <title>Whole-Genome Sequence of Serratia symbiotica Strain CWBI-2.3T, a Free-Living Symbiont of the Black Bean Aphid Aphis fabae.</title>
        <authorList>
            <person name="Foray V."/>
            <person name="Grigorescu A.S."/>
            <person name="Sabri A."/>
            <person name="Haubruge E."/>
            <person name="Lognay G."/>
            <person name="Francis F."/>
            <person name="Fauconnier M.L."/>
            <person name="Hance T."/>
            <person name="Thonart P."/>
        </authorList>
    </citation>
    <scope>NUCLEOTIDE SEQUENCE [LARGE SCALE GENOMIC DNA]</scope>
    <source>
        <strain evidence="1">CWBI-2.3</strain>
    </source>
</reference>
<sequence>MATKDVITANDTGAVPVADKTLPAGTDLNAITEPGEYFQNVTSSATLALNHPEAVAGALKVYLTGVDFGACRQVYMPYNSTVEYRRYAFGDPLVFSAWKA</sequence>
<dbReference type="EMBL" id="CP050855">
    <property type="protein sequence ID" value="QLH62179.1"/>
    <property type="molecule type" value="Genomic_DNA"/>
</dbReference>
<gene>
    <name evidence="1" type="ORF">SYMBAF_03395</name>
</gene>
<dbReference type="Proteomes" id="UP000042738">
    <property type="component" value="Chromosome"/>
</dbReference>
<dbReference type="STRING" id="138074.SYMBAF_100173"/>
<dbReference type="RefSeq" id="WP_152609020.1">
    <property type="nucleotide sequence ID" value="NZ_CAXKXZ010000014.1"/>
</dbReference>
<organism evidence="1 2">
    <name type="scientific">Serratia symbiotica</name>
    <dbReference type="NCBI Taxonomy" id="138074"/>
    <lineage>
        <taxon>Bacteria</taxon>
        <taxon>Pseudomonadati</taxon>
        <taxon>Pseudomonadota</taxon>
        <taxon>Gammaproteobacteria</taxon>
        <taxon>Enterobacterales</taxon>
        <taxon>Yersiniaceae</taxon>
        <taxon>Serratia</taxon>
    </lineage>
</organism>
<dbReference type="CDD" id="cd19958">
    <property type="entry name" value="pyocin_knob"/>
    <property type="match status" value="1"/>
</dbReference>
<dbReference type="AlphaFoldDB" id="A0A068Z4E2"/>
<dbReference type="GeneID" id="93735568"/>
<proteinExistence type="predicted"/>
<evidence type="ECO:0000313" key="1">
    <source>
        <dbReference type="EMBL" id="QLH62179.1"/>
    </source>
</evidence>
<name>A0A068Z4E2_9GAMM</name>
<evidence type="ECO:0000313" key="2">
    <source>
        <dbReference type="Proteomes" id="UP000042738"/>
    </source>
</evidence>
<accession>A0A068Z4E2</accession>
<protein>
    <submittedName>
        <fullName evidence="1">Uncharacterized protein</fullName>
    </submittedName>
</protein>